<dbReference type="GO" id="GO:0005096">
    <property type="term" value="F:GTPase activator activity"/>
    <property type="evidence" value="ECO:0007669"/>
    <property type="project" value="TreeGrafter"/>
</dbReference>
<dbReference type="PANTHER" id="PTHR47219">
    <property type="entry name" value="RAB GTPASE-ACTIVATING PROTEIN 1-LIKE"/>
    <property type="match status" value="1"/>
</dbReference>
<dbReference type="InterPro" id="IPR050302">
    <property type="entry name" value="Rab_GAP_TBC_domain"/>
</dbReference>
<dbReference type="FunFam" id="1.10.8.270:FF:000016">
    <property type="entry name" value="TBC1 domain family member 2A"/>
    <property type="match status" value="1"/>
</dbReference>
<dbReference type="GeneTree" id="ENSGT00940000162039"/>
<reference evidence="3" key="1">
    <citation type="submission" date="2025-08" db="UniProtKB">
        <authorList>
            <consortium name="Ensembl"/>
        </authorList>
    </citation>
    <scope>IDENTIFICATION</scope>
</reference>
<reference evidence="3" key="2">
    <citation type="submission" date="2025-09" db="UniProtKB">
        <authorList>
            <consortium name="Ensembl"/>
        </authorList>
    </citation>
    <scope>IDENTIFICATION</scope>
</reference>
<dbReference type="SUPFAM" id="SSF47923">
    <property type="entry name" value="Ypt/Rab-GAP domain of gyp1p"/>
    <property type="match status" value="1"/>
</dbReference>
<dbReference type="Gene3D" id="1.10.8.270">
    <property type="entry name" value="putative rabgap domain of human tbc1 domain family member 14 like domains"/>
    <property type="match status" value="1"/>
</dbReference>
<dbReference type="InterPro" id="IPR035969">
    <property type="entry name" value="Rab-GAP_TBC_sf"/>
</dbReference>
<dbReference type="Ensembl" id="ENSPANT00000065985.1">
    <property type="protein sequence ID" value="ENSPANP00000057697.1"/>
    <property type="gene ID" value="ENSPANG00000043575.1"/>
</dbReference>
<name>A0A8I5R206_PAPAN</name>
<proteinExistence type="predicted"/>
<accession>A0A8I5R206</accession>
<evidence type="ECO:0000256" key="1">
    <source>
        <dbReference type="SAM" id="MobiDB-lite"/>
    </source>
</evidence>
<dbReference type="InterPro" id="IPR000195">
    <property type="entry name" value="Rab-GAP-TBC_dom"/>
</dbReference>
<dbReference type="PANTHER" id="PTHR47219:SF25">
    <property type="entry name" value="RAB-GAP TBC DOMAIN-CONTAINING PROTEIN"/>
    <property type="match status" value="1"/>
</dbReference>
<evidence type="ECO:0000313" key="4">
    <source>
        <dbReference type="Proteomes" id="UP000028761"/>
    </source>
</evidence>
<evidence type="ECO:0000313" key="3">
    <source>
        <dbReference type="Ensembl" id="ENSPANP00000057697.1"/>
    </source>
</evidence>
<feature type="region of interest" description="Disordered" evidence="1">
    <location>
        <begin position="349"/>
        <end position="381"/>
    </location>
</feature>
<feature type="domain" description="Rab-GAP TBC" evidence="2">
    <location>
        <begin position="1"/>
        <end position="381"/>
    </location>
</feature>
<dbReference type="GO" id="GO:0031267">
    <property type="term" value="F:small GTPase binding"/>
    <property type="evidence" value="ECO:0007669"/>
    <property type="project" value="TreeGrafter"/>
</dbReference>
<protein>
    <recommendedName>
        <fullName evidence="2">Rab-GAP TBC domain-containing protein</fullName>
    </recommendedName>
</protein>
<keyword evidence="4" id="KW-1185">Reference proteome</keyword>
<dbReference type="AlphaFoldDB" id="A0A8I5R206"/>
<dbReference type="Pfam" id="PF00566">
    <property type="entry name" value="RabGAP-TBC"/>
    <property type="match status" value="1"/>
</dbReference>
<dbReference type="PROSITE" id="PS50086">
    <property type="entry name" value="TBC_RABGAP"/>
    <property type="match status" value="1"/>
</dbReference>
<organism evidence="3 4">
    <name type="scientific">Papio anubis</name>
    <name type="common">Olive baboon</name>
    <dbReference type="NCBI Taxonomy" id="9555"/>
    <lineage>
        <taxon>Eukaryota</taxon>
        <taxon>Metazoa</taxon>
        <taxon>Chordata</taxon>
        <taxon>Craniata</taxon>
        <taxon>Vertebrata</taxon>
        <taxon>Euteleostomi</taxon>
        <taxon>Mammalia</taxon>
        <taxon>Eutheria</taxon>
        <taxon>Euarchontoglires</taxon>
        <taxon>Primates</taxon>
        <taxon>Haplorrhini</taxon>
        <taxon>Catarrhini</taxon>
        <taxon>Cercopithecidae</taxon>
        <taxon>Cercopithecinae</taxon>
        <taxon>Papio</taxon>
    </lineage>
</organism>
<evidence type="ECO:0000259" key="2">
    <source>
        <dbReference type="PROSITE" id="PS50086"/>
    </source>
</evidence>
<sequence length="381" mass="41505">MRTRIPCAPRGKATSSLLSMSRDAELGQQWTWSMSMLTSGNSPVASGLCVRQSCPCQCPEGARKSQCLLRGRLVQGPGIRSGRPTLQVMKEKGKRSSRITHRIKVDASRTPQNHTMFREGFRVKQQELCDILVAYSAYNPEVGYHRDLSHIATILLLYLLEEDAFWVLAQLLVGEGHSLQGRWTAAPRALHSHARGQPPWLVILTSRQGAFLASQLVWSLQDVPAEGPTAAWVWTGTLLPQVRCLSPPTAEVIDTSPWLAFVPRSQPQLCAGTAYLSECPPASQLAALPATLPAHEWANEAQRQCPPCIPCPPARHHIQEMATQPPAPTPFSPLASACLCPASKHQRQACPPGTSTHDAAGQHLQLGPSSPGLRPHDGVTR</sequence>
<dbReference type="Proteomes" id="UP000028761">
    <property type="component" value="Unplaced"/>
</dbReference>